<name>A0A8J4E8T1_9ACTN</name>
<dbReference type="CDD" id="cd03801">
    <property type="entry name" value="GT4_PimA-like"/>
    <property type="match status" value="1"/>
</dbReference>
<dbReference type="Pfam" id="PF13692">
    <property type="entry name" value="Glyco_trans_1_4"/>
    <property type="match status" value="1"/>
</dbReference>
<dbReference type="GO" id="GO:0016757">
    <property type="term" value="F:glycosyltransferase activity"/>
    <property type="evidence" value="ECO:0007669"/>
    <property type="project" value="TreeGrafter"/>
</dbReference>
<dbReference type="PANTHER" id="PTHR46401:SF2">
    <property type="entry name" value="GLYCOSYLTRANSFERASE WBBK-RELATED"/>
    <property type="match status" value="1"/>
</dbReference>
<sequence>MGLTDALVAFARARRMARELRYRRVPAFAVSDTGGTPTVYYLCPDYDTPSGGVRVAYRHVDALNAMSIPAAVVHRRRGFRCTWFANSTRVVASGDITLSPADVLVVPEWYGPTLSTVPAGPRVVVFNQRSYGTFDRVPAGQPLYRGAAAILAVSEDNADYLRYAFPDIPTHVVRNVVDGTLFRPASESPGRRIAYMPRRRGEELAEVLHLLAIRGVTRDWELTPIDGRSERETADLLRRSAVFLSFSEREGFGMPPAEAMAAGCYVVGFTGLAGRDFFDPAYCRPIPEGDVLAFARAVEEICGTEPEVLAKAGRLASQAILDRYSEAGLRDDLRAFYGPVLGVET</sequence>
<protein>
    <recommendedName>
        <fullName evidence="4">Glycosyl transferase group 1</fullName>
    </recommendedName>
</protein>
<evidence type="ECO:0008006" key="4">
    <source>
        <dbReference type="Google" id="ProtNLM"/>
    </source>
</evidence>
<dbReference type="AlphaFoldDB" id="A0A8J4E8T1"/>
<organism evidence="2 3">
    <name type="scientific">Virgisporangium ochraceum</name>
    <dbReference type="NCBI Taxonomy" id="65505"/>
    <lineage>
        <taxon>Bacteria</taxon>
        <taxon>Bacillati</taxon>
        <taxon>Actinomycetota</taxon>
        <taxon>Actinomycetes</taxon>
        <taxon>Micromonosporales</taxon>
        <taxon>Micromonosporaceae</taxon>
        <taxon>Virgisporangium</taxon>
    </lineage>
</organism>
<comment type="caution">
    <text evidence="2">The sequence shown here is derived from an EMBL/GenBank/DDBJ whole genome shotgun (WGS) entry which is preliminary data.</text>
</comment>
<keyword evidence="3" id="KW-1185">Reference proteome</keyword>
<dbReference type="Proteomes" id="UP000635606">
    <property type="component" value="Unassembled WGS sequence"/>
</dbReference>
<dbReference type="RefSeq" id="WP_203925697.1">
    <property type="nucleotide sequence ID" value="NZ_BOPH01000008.1"/>
</dbReference>
<dbReference type="EMBL" id="BOPH01000008">
    <property type="protein sequence ID" value="GIJ65694.1"/>
    <property type="molecule type" value="Genomic_DNA"/>
</dbReference>
<evidence type="ECO:0000256" key="1">
    <source>
        <dbReference type="ARBA" id="ARBA00022679"/>
    </source>
</evidence>
<accession>A0A8J4E8T1</accession>
<proteinExistence type="predicted"/>
<reference evidence="2" key="1">
    <citation type="submission" date="2021-01" db="EMBL/GenBank/DDBJ databases">
        <title>Whole genome shotgun sequence of Virgisporangium ochraceum NBRC 16418.</title>
        <authorList>
            <person name="Komaki H."/>
            <person name="Tamura T."/>
        </authorList>
    </citation>
    <scope>NUCLEOTIDE SEQUENCE</scope>
    <source>
        <strain evidence="2">NBRC 16418</strain>
    </source>
</reference>
<keyword evidence="1" id="KW-0808">Transferase</keyword>
<dbReference type="SUPFAM" id="SSF53756">
    <property type="entry name" value="UDP-Glycosyltransferase/glycogen phosphorylase"/>
    <property type="match status" value="1"/>
</dbReference>
<evidence type="ECO:0000313" key="2">
    <source>
        <dbReference type="EMBL" id="GIJ65694.1"/>
    </source>
</evidence>
<dbReference type="PANTHER" id="PTHR46401">
    <property type="entry name" value="GLYCOSYLTRANSFERASE WBBK-RELATED"/>
    <property type="match status" value="1"/>
</dbReference>
<evidence type="ECO:0000313" key="3">
    <source>
        <dbReference type="Proteomes" id="UP000635606"/>
    </source>
</evidence>
<dbReference type="Gene3D" id="3.40.50.2000">
    <property type="entry name" value="Glycogen Phosphorylase B"/>
    <property type="match status" value="1"/>
</dbReference>
<gene>
    <name evidence="2" type="ORF">Voc01_006110</name>
</gene>
<dbReference type="GO" id="GO:0009103">
    <property type="term" value="P:lipopolysaccharide biosynthetic process"/>
    <property type="evidence" value="ECO:0007669"/>
    <property type="project" value="TreeGrafter"/>
</dbReference>